<evidence type="ECO:0000256" key="1">
    <source>
        <dbReference type="SAM" id="SignalP"/>
    </source>
</evidence>
<evidence type="ECO:0000313" key="2">
    <source>
        <dbReference type="EMBL" id="KAF4728378.1"/>
    </source>
</evidence>
<feature type="chain" id="PRO_5029587499" evidence="1">
    <location>
        <begin position="19"/>
        <end position="169"/>
    </location>
</feature>
<proteinExistence type="predicted"/>
<evidence type="ECO:0000313" key="3">
    <source>
        <dbReference type="Proteomes" id="UP000574390"/>
    </source>
</evidence>
<protein>
    <submittedName>
        <fullName evidence="2">Uncharacterized protein</fullName>
    </submittedName>
</protein>
<dbReference type="EMBL" id="JABANM010017091">
    <property type="protein sequence ID" value="KAF4728378.1"/>
    <property type="molecule type" value="Genomic_DNA"/>
</dbReference>
<sequence>MLTMVSIYLRLRLYFVTATNVVPTPTWLVIIQDMPDLRKQPSGYLFFARSEKAFYSPFRNSDGGFSGLTVDEGRFCYLLSHTRLKNLEHGIPLAKFEVYDNEWIKTTLEQVNAARKNPSNKTLAARLAAFGENTDEALGAILSMTDDYSITVGALKKTLDTRKRSWNSE</sequence>
<dbReference type="AlphaFoldDB" id="A0A7J6S637"/>
<dbReference type="Proteomes" id="UP000574390">
    <property type="component" value="Unassembled WGS sequence"/>
</dbReference>
<accession>A0A7J6S637</accession>
<name>A0A7J6S637_PEROL</name>
<keyword evidence="1" id="KW-0732">Signal</keyword>
<feature type="signal peptide" evidence="1">
    <location>
        <begin position="1"/>
        <end position="18"/>
    </location>
</feature>
<organism evidence="2 3">
    <name type="scientific">Perkinsus olseni</name>
    <name type="common">Perkinsus atlanticus</name>
    <dbReference type="NCBI Taxonomy" id="32597"/>
    <lineage>
        <taxon>Eukaryota</taxon>
        <taxon>Sar</taxon>
        <taxon>Alveolata</taxon>
        <taxon>Perkinsozoa</taxon>
        <taxon>Perkinsea</taxon>
        <taxon>Perkinsida</taxon>
        <taxon>Perkinsidae</taxon>
        <taxon>Perkinsus</taxon>
    </lineage>
</organism>
<reference evidence="2 3" key="1">
    <citation type="submission" date="2020-04" db="EMBL/GenBank/DDBJ databases">
        <title>Perkinsus olseni comparative genomics.</title>
        <authorList>
            <person name="Bogema D.R."/>
        </authorList>
    </citation>
    <scope>NUCLEOTIDE SEQUENCE [LARGE SCALE GENOMIC DNA]</scope>
    <source>
        <strain evidence="2">ATCC PRA-205</strain>
    </source>
</reference>
<gene>
    <name evidence="2" type="ORF">FOZ62_001699</name>
</gene>
<comment type="caution">
    <text evidence="2">The sequence shown here is derived from an EMBL/GenBank/DDBJ whole genome shotgun (WGS) entry which is preliminary data.</text>
</comment>